<proteinExistence type="inferred from homology"/>
<comment type="similarity">
    <text evidence="1">Belongs to the non-flavoprotein flavin reductase family.</text>
</comment>
<reference evidence="4 6" key="1">
    <citation type="submission" date="2020-06" db="EMBL/GenBank/DDBJ databases">
        <title>Anoxygenic phototrophic Chloroflexota member uses a Type I reaction center.</title>
        <authorList>
            <person name="Tsuji J.M."/>
            <person name="Shaw N.A."/>
            <person name="Nagashima S."/>
            <person name="Venkiteswaran J."/>
            <person name="Schiff S.L."/>
            <person name="Hanada S."/>
            <person name="Tank M."/>
            <person name="Neufeld J.D."/>
        </authorList>
    </citation>
    <scope>NUCLEOTIDE SEQUENCE [LARGE SCALE GENOMIC DNA]</scope>
    <source>
        <strain evidence="4">L227-S17</strain>
    </source>
</reference>
<keyword evidence="2" id="KW-0560">Oxidoreductase</keyword>
<evidence type="ECO:0000259" key="3">
    <source>
        <dbReference type="SMART" id="SM00903"/>
    </source>
</evidence>
<evidence type="ECO:0000313" key="7">
    <source>
        <dbReference type="Proteomes" id="UP001431572"/>
    </source>
</evidence>
<evidence type="ECO:0000313" key="6">
    <source>
        <dbReference type="Proteomes" id="UP000521676"/>
    </source>
</evidence>
<dbReference type="PANTHER" id="PTHR30466">
    <property type="entry name" value="FLAVIN REDUCTASE"/>
    <property type="match status" value="1"/>
</dbReference>
<dbReference type="Proteomes" id="UP000521676">
    <property type="component" value="Unassembled WGS sequence"/>
</dbReference>
<dbReference type="GO" id="GO:0010181">
    <property type="term" value="F:FMN binding"/>
    <property type="evidence" value="ECO:0007669"/>
    <property type="project" value="InterPro"/>
</dbReference>
<dbReference type="PANTHER" id="PTHR30466:SF11">
    <property type="entry name" value="FLAVIN-DEPENDENT MONOOXYGENASE, REDUCTASE SUBUNIT HSAB"/>
    <property type="match status" value="1"/>
</dbReference>
<dbReference type="Pfam" id="PF01613">
    <property type="entry name" value="Flavin_Reduct"/>
    <property type="match status" value="1"/>
</dbReference>
<dbReference type="InterPro" id="IPR012349">
    <property type="entry name" value="Split_barrel_FMN-bd"/>
</dbReference>
<dbReference type="SMART" id="SM00903">
    <property type="entry name" value="Flavin_Reduct"/>
    <property type="match status" value="1"/>
</dbReference>
<dbReference type="SUPFAM" id="SSF50475">
    <property type="entry name" value="FMN-binding split barrel"/>
    <property type="match status" value="1"/>
</dbReference>
<evidence type="ECO:0000313" key="4">
    <source>
        <dbReference type="EMBL" id="NWJ45025.1"/>
    </source>
</evidence>
<keyword evidence="7" id="KW-1185">Reference proteome</keyword>
<dbReference type="GO" id="GO:0042602">
    <property type="term" value="F:riboflavin reductase (NADPH) activity"/>
    <property type="evidence" value="ECO:0007669"/>
    <property type="project" value="TreeGrafter"/>
</dbReference>
<dbReference type="InterPro" id="IPR002563">
    <property type="entry name" value="Flavin_Rdtase-like_dom"/>
</dbReference>
<evidence type="ECO:0000313" key="5">
    <source>
        <dbReference type="EMBL" id="WJW66906.1"/>
    </source>
</evidence>
<evidence type="ECO:0000256" key="1">
    <source>
        <dbReference type="ARBA" id="ARBA00008898"/>
    </source>
</evidence>
<gene>
    <name evidence="4" type="ORF">HXX08_04015</name>
    <name evidence="5" type="ORF">OZ401_000151</name>
</gene>
<dbReference type="Proteomes" id="UP001431572">
    <property type="component" value="Chromosome 1"/>
</dbReference>
<dbReference type="AlphaFoldDB" id="A0A8T7M2X2"/>
<dbReference type="RefSeq" id="WP_341468799.1">
    <property type="nucleotide sequence ID" value="NZ_CP128399.1"/>
</dbReference>
<accession>A0A8T7M2X2</accession>
<dbReference type="EMBL" id="CP128399">
    <property type="protein sequence ID" value="WJW66906.1"/>
    <property type="molecule type" value="Genomic_DNA"/>
</dbReference>
<evidence type="ECO:0000256" key="2">
    <source>
        <dbReference type="ARBA" id="ARBA00023002"/>
    </source>
</evidence>
<name>A0A8T7M2X2_9CHLR</name>
<dbReference type="EMBL" id="JACATZ010000001">
    <property type="protein sequence ID" value="NWJ45025.1"/>
    <property type="molecule type" value="Genomic_DNA"/>
</dbReference>
<dbReference type="InterPro" id="IPR050268">
    <property type="entry name" value="NADH-dep_flavin_reductase"/>
</dbReference>
<organism evidence="4 6">
    <name type="scientific">Candidatus Chlorohelix allophototropha</name>
    <dbReference type="NCBI Taxonomy" id="3003348"/>
    <lineage>
        <taxon>Bacteria</taxon>
        <taxon>Bacillati</taxon>
        <taxon>Chloroflexota</taxon>
        <taxon>Chloroflexia</taxon>
        <taxon>Candidatus Chloroheliales</taxon>
        <taxon>Candidatus Chloroheliaceae</taxon>
        <taxon>Candidatus Chlorohelix</taxon>
    </lineage>
</organism>
<sequence>MSFTSIDFRRTMGHFATGINVVTTVLDGTYYGITVNAFCSVSLEPPQALICIDKTTYTHEVLKKSKVFAVSMLSGEQQYLSERFAQHDSTGGKTFDDLNLRALETGSPVFEKALAYLDCKIVAEYEGGDHTIFLGEVLALGYSEAQNPAPLLYYCSEYRILDEK</sequence>
<feature type="domain" description="Flavin reductase like" evidence="3">
    <location>
        <begin position="12"/>
        <end position="160"/>
    </location>
</feature>
<protein>
    <submittedName>
        <fullName evidence="4 5">Flavin reductase</fullName>
    </submittedName>
</protein>
<reference evidence="5" key="2">
    <citation type="journal article" date="2024" name="Nature">
        <title>Anoxygenic phototroph of the Chloroflexota uses a type I reaction centre.</title>
        <authorList>
            <person name="Tsuji J.M."/>
            <person name="Shaw N.A."/>
            <person name="Nagashima S."/>
            <person name="Venkiteswaran J.J."/>
            <person name="Schiff S.L."/>
            <person name="Watanabe T."/>
            <person name="Fukui M."/>
            <person name="Hanada S."/>
            <person name="Tank M."/>
            <person name="Neufeld J.D."/>
        </authorList>
    </citation>
    <scope>NUCLEOTIDE SEQUENCE</scope>
    <source>
        <strain evidence="5">L227-S17</strain>
    </source>
</reference>
<dbReference type="Gene3D" id="2.30.110.10">
    <property type="entry name" value="Electron Transport, Fmn-binding Protein, Chain A"/>
    <property type="match status" value="1"/>
</dbReference>